<gene>
    <name evidence="2" type="ORF">GCM10009825_26260</name>
</gene>
<sequence>MEQDLGEICCKHPAHRRLRWNRLSSLAPVEARSTVVAADGRTAGVTCEFADNPPSFGCGGVPTQESVGMGAGLNGKGTDGPLRENGKTRRRPSVPRRHPHACCITRTLNEVMTTLGSEVVR</sequence>
<organism evidence="2 3">
    <name type="scientific">Arthrobacter humicola</name>
    <dbReference type="NCBI Taxonomy" id="409291"/>
    <lineage>
        <taxon>Bacteria</taxon>
        <taxon>Bacillati</taxon>
        <taxon>Actinomycetota</taxon>
        <taxon>Actinomycetes</taxon>
        <taxon>Micrococcales</taxon>
        <taxon>Micrococcaceae</taxon>
        <taxon>Arthrobacter</taxon>
    </lineage>
</organism>
<feature type="compositionally biased region" description="Basic residues" evidence="1">
    <location>
        <begin position="88"/>
        <end position="99"/>
    </location>
</feature>
<keyword evidence="3" id="KW-1185">Reference proteome</keyword>
<reference evidence="2 3" key="1">
    <citation type="journal article" date="2019" name="Int. J. Syst. Evol. Microbiol.">
        <title>The Global Catalogue of Microorganisms (GCM) 10K type strain sequencing project: providing services to taxonomists for standard genome sequencing and annotation.</title>
        <authorList>
            <consortium name="The Broad Institute Genomics Platform"/>
            <consortium name="The Broad Institute Genome Sequencing Center for Infectious Disease"/>
            <person name="Wu L."/>
            <person name="Ma J."/>
        </authorList>
    </citation>
    <scope>NUCLEOTIDE SEQUENCE [LARGE SCALE GENOMIC DNA]</scope>
    <source>
        <strain evidence="2 3">JCM 15921</strain>
    </source>
</reference>
<dbReference type="Proteomes" id="UP001500102">
    <property type="component" value="Unassembled WGS sequence"/>
</dbReference>
<proteinExistence type="predicted"/>
<protein>
    <submittedName>
        <fullName evidence="2">Uncharacterized protein</fullName>
    </submittedName>
</protein>
<comment type="caution">
    <text evidence="2">The sequence shown here is derived from an EMBL/GenBank/DDBJ whole genome shotgun (WGS) entry which is preliminary data.</text>
</comment>
<feature type="compositionally biased region" description="Gly residues" evidence="1">
    <location>
        <begin position="69"/>
        <end position="78"/>
    </location>
</feature>
<feature type="region of interest" description="Disordered" evidence="1">
    <location>
        <begin position="58"/>
        <end position="99"/>
    </location>
</feature>
<evidence type="ECO:0000313" key="2">
    <source>
        <dbReference type="EMBL" id="GAA2139367.1"/>
    </source>
</evidence>
<dbReference type="EMBL" id="BAAAQB010000037">
    <property type="protein sequence ID" value="GAA2139367.1"/>
    <property type="molecule type" value="Genomic_DNA"/>
</dbReference>
<name>A0ABN2ZAL9_9MICC</name>
<evidence type="ECO:0000256" key="1">
    <source>
        <dbReference type="SAM" id="MobiDB-lite"/>
    </source>
</evidence>
<accession>A0ABN2ZAL9</accession>
<evidence type="ECO:0000313" key="3">
    <source>
        <dbReference type="Proteomes" id="UP001500102"/>
    </source>
</evidence>